<evidence type="ECO:0000313" key="1">
    <source>
        <dbReference type="EMBL" id="TQQ82667.1"/>
    </source>
</evidence>
<accession>A0A8J8TC02</accession>
<dbReference type="RefSeq" id="WP_142978932.1">
    <property type="nucleotide sequence ID" value="NZ_RKLU01000002.1"/>
</dbReference>
<organism evidence="1 2">
    <name type="scientific">Halonotius terrestris</name>
    <dbReference type="NCBI Taxonomy" id="2487750"/>
    <lineage>
        <taxon>Archaea</taxon>
        <taxon>Methanobacteriati</taxon>
        <taxon>Methanobacteriota</taxon>
        <taxon>Stenosarchaea group</taxon>
        <taxon>Halobacteria</taxon>
        <taxon>Halobacteriales</taxon>
        <taxon>Haloferacaceae</taxon>
        <taxon>Halonotius</taxon>
    </lineage>
</organism>
<sequence>MSQVTDPDSPDEFEYSGWLSFYLYKTEIKGELENITSGINLEEKLKQRLPKYEQGTPSDPGDGFRVTNTRELLRQAGLLDEYPFLDETVHVKYIQEEYQERLAYIEEDDDFRETSTLEISTSDLFWMFPKFLFTRASKQVSDNIRTRMRSTLVNSLRTEKIEFNRDFFIWLIYNNYSGEETDSLINIQQLQSIELVGQPDTFGSSSKFSNAESGSAVALLQLLEGNSPQNIEAMFNYCDRKIVVNVSHDRIQILTSKELPEKLSDLERMALSVSFVSEFISLYEMWTNLPNEEKYPPTSSFKEIYKKGIDEGYETEGISSQLIERFEKLRGDK</sequence>
<comment type="caution">
    <text evidence="1">The sequence shown here is derived from an EMBL/GenBank/DDBJ whole genome shotgun (WGS) entry which is preliminary data.</text>
</comment>
<dbReference type="OrthoDB" id="197057at2157"/>
<evidence type="ECO:0000313" key="2">
    <source>
        <dbReference type="Proteomes" id="UP000705823"/>
    </source>
</evidence>
<gene>
    <name evidence="1" type="ORF">EGH24_04250</name>
</gene>
<name>A0A8J8TC02_9EURY</name>
<dbReference type="Proteomes" id="UP000705823">
    <property type="component" value="Unassembled WGS sequence"/>
</dbReference>
<proteinExistence type="predicted"/>
<protein>
    <submittedName>
        <fullName evidence="1">Uncharacterized protein</fullName>
    </submittedName>
</protein>
<keyword evidence="2" id="KW-1185">Reference proteome</keyword>
<reference evidence="1" key="1">
    <citation type="submission" date="2019-02" db="EMBL/GenBank/DDBJ databases">
        <title>Halonotius sp. a new haloarchaeum isolated from saline soil.</title>
        <authorList>
            <person name="Duran-Viseras A."/>
            <person name="Sanchez-Porro C."/>
            <person name="Ventosa A."/>
        </authorList>
    </citation>
    <scope>NUCLEOTIDE SEQUENCE</scope>
    <source>
        <strain evidence="1">F15B</strain>
    </source>
</reference>
<dbReference type="EMBL" id="RKLU01000002">
    <property type="protein sequence ID" value="TQQ82667.1"/>
    <property type="molecule type" value="Genomic_DNA"/>
</dbReference>
<dbReference type="AlphaFoldDB" id="A0A8J8TC02"/>